<dbReference type="GO" id="GO:0071164">
    <property type="term" value="F:RNA cap trimethylguanosine synthase activity"/>
    <property type="evidence" value="ECO:0007669"/>
    <property type="project" value="TreeGrafter"/>
</dbReference>
<protein>
    <recommendedName>
        <fullName evidence="1">Trimethylguanosine synthase</fullName>
    </recommendedName>
    <alternativeName>
        <fullName evidence="7">Cap-specific guanine-N(2) methyltransferase</fullName>
    </alternativeName>
</protein>
<sequence>MLKADVVFISPPWGGPGYSLSKFYSIKTTMCNDHNVGGGFTIFHIVKTIAPNIAFHMPKNTNVLECVLLVKDFGKLNSLTAFFGNFNWNNSERSDECIDFLLYILNGMHNAEIYGVVDKIEYIVGDIFIIYSKLKADVVFMSLSWGVQDIHLVKAIVLRLCAMITFGEVLCVLLAKDFEKNFIDGKLNSFTAFFGNFHWNSAVKN</sequence>
<evidence type="ECO:0000256" key="1">
    <source>
        <dbReference type="ARBA" id="ARBA00018517"/>
    </source>
</evidence>
<comment type="caution">
    <text evidence="8">The sequence shown here is derived from an EMBL/GenBank/DDBJ whole genome shotgun (WGS) entry which is preliminary data.</text>
</comment>
<reference evidence="8 9" key="1">
    <citation type="submission" date="2019-08" db="EMBL/GenBank/DDBJ databases">
        <title>The genome of the soybean aphid Biotype 1, its phylome, world population structure and adaptation to the North American continent.</title>
        <authorList>
            <person name="Giordano R."/>
            <person name="Donthu R.K."/>
            <person name="Hernandez A.G."/>
            <person name="Wright C.L."/>
            <person name="Zimin A.V."/>
        </authorList>
    </citation>
    <scope>NUCLEOTIDE SEQUENCE [LARGE SCALE GENOMIC DNA]</scope>
    <source>
        <tissue evidence="8">Whole aphids</tissue>
    </source>
</reference>
<comment type="catalytic activity">
    <reaction evidence="4">
        <text>a 5'-end (N(7)-methyl 5'-triphosphoguanosine)-ribonucleoside in snoRNA + S-adenosyl-L-methionine = a 5'-end (N(2),N(7)-dimethyl 5'-triphosphoguanosine)-ribonucleoside in snoRNA + S-adenosyl-L-homocysteine + H(+)</text>
        <dbReference type="Rhea" id="RHEA:78475"/>
        <dbReference type="Rhea" id="RHEA-COMP:19086"/>
        <dbReference type="Rhea" id="RHEA-COMP:19088"/>
        <dbReference type="ChEBI" id="CHEBI:15378"/>
        <dbReference type="ChEBI" id="CHEBI:57856"/>
        <dbReference type="ChEBI" id="CHEBI:59789"/>
        <dbReference type="ChEBI" id="CHEBI:156461"/>
        <dbReference type="ChEBI" id="CHEBI:172880"/>
    </reaction>
    <physiologicalReaction direction="left-to-right" evidence="4">
        <dbReference type="Rhea" id="RHEA:78476"/>
    </physiologicalReaction>
</comment>
<evidence type="ECO:0000256" key="4">
    <source>
        <dbReference type="ARBA" id="ARBA00048740"/>
    </source>
</evidence>
<evidence type="ECO:0000256" key="3">
    <source>
        <dbReference type="ARBA" id="ARBA00047418"/>
    </source>
</evidence>
<dbReference type="PANTHER" id="PTHR14741:SF32">
    <property type="entry name" value="TRIMETHYLGUANOSINE SYNTHASE"/>
    <property type="match status" value="1"/>
</dbReference>
<comment type="catalytic activity">
    <reaction evidence="5">
        <text>a 5'-end (N(2),N(7)-dimethyl 5'-triphosphoguanosine)-ribonucleoside in snRNA + S-adenosyl-L-methionine = a 5'-end (N(2),N(2),N(7)-trimethyl 5'-triphosphoguanosine)-ribonucleoside in snRNA + S-adenosyl-L-homocysteine + H(+)</text>
        <dbReference type="Rhea" id="RHEA:78479"/>
        <dbReference type="Rhea" id="RHEA-COMP:19087"/>
        <dbReference type="Rhea" id="RHEA-COMP:19089"/>
        <dbReference type="ChEBI" id="CHEBI:15378"/>
        <dbReference type="ChEBI" id="CHEBI:57856"/>
        <dbReference type="ChEBI" id="CHEBI:59789"/>
        <dbReference type="ChEBI" id="CHEBI:167623"/>
        <dbReference type="ChEBI" id="CHEBI:172880"/>
    </reaction>
    <physiologicalReaction direction="left-to-right" evidence="5">
        <dbReference type="Rhea" id="RHEA:78480"/>
    </physiologicalReaction>
</comment>
<proteinExistence type="inferred from homology"/>
<dbReference type="InterPro" id="IPR029063">
    <property type="entry name" value="SAM-dependent_MTases_sf"/>
</dbReference>
<dbReference type="AlphaFoldDB" id="A0A6G0TYI1"/>
<organism evidence="8 9">
    <name type="scientific">Aphis glycines</name>
    <name type="common">Soybean aphid</name>
    <dbReference type="NCBI Taxonomy" id="307491"/>
    <lineage>
        <taxon>Eukaryota</taxon>
        <taxon>Metazoa</taxon>
        <taxon>Ecdysozoa</taxon>
        <taxon>Arthropoda</taxon>
        <taxon>Hexapoda</taxon>
        <taxon>Insecta</taxon>
        <taxon>Pterygota</taxon>
        <taxon>Neoptera</taxon>
        <taxon>Paraneoptera</taxon>
        <taxon>Hemiptera</taxon>
        <taxon>Sternorrhyncha</taxon>
        <taxon>Aphidomorpha</taxon>
        <taxon>Aphidoidea</taxon>
        <taxon>Aphididae</taxon>
        <taxon>Aphidini</taxon>
        <taxon>Aphis</taxon>
        <taxon>Aphis</taxon>
    </lineage>
</organism>
<evidence type="ECO:0000256" key="7">
    <source>
        <dbReference type="ARBA" id="ARBA00049790"/>
    </source>
</evidence>
<evidence type="ECO:0000313" key="8">
    <source>
        <dbReference type="EMBL" id="KAE9541556.1"/>
    </source>
</evidence>
<keyword evidence="9" id="KW-1185">Reference proteome</keyword>
<comment type="catalytic activity">
    <reaction evidence="3">
        <text>a 5'-end (N(2),N(7)-dimethyl 5'-triphosphoguanosine)-ribonucleoside in snoRNA + S-adenosyl-L-methionine = a 5'-end (N(2),N(2),N(7)-trimethyl 5'-triphosphoguanosine)-ribonucleoside in snoRNA + S-adenosyl-L-homocysteine + H(+)</text>
        <dbReference type="Rhea" id="RHEA:78507"/>
        <dbReference type="Rhea" id="RHEA-COMP:19088"/>
        <dbReference type="Rhea" id="RHEA-COMP:19090"/>
        <dbReference type="ChEBI" id="CHEBI:15378"/>
        <dbReference type="ChEBI" id="CHEBI:57856"/>
        <dbReference type="ChEBI" id="CHEBI:59789"/>
        <dbReference type="ChEBI" id="CHEBI:167623"/>
        <dbReference type="ChEBI" id="CHEBI:172880"/>
    </reaction>
    <physiologicalReaction direction="left-to-right" evidence="3">
        <dbReference type="Rhea" id="RHEA:78508"/>
    </physiologicalReaction>
</comment>
<dbReference type="Gene3D" id="3.40.50.150">
    <property type="entry name" value="Vaccinia Virus protein VP39"/>
    <property type="match status" value="2"/>
</dbReference>
<dbReference type="PANTHER" id="PTHR14741">
    <property type="entry name" value="S-ADENOSYLMETHIONINE-DEPENDENT METHYLTRANSFERASE RELATED"/>
    <property type="match status" value="1"/>
</dbReference>
<accession>A0A6G0TYI1</accession>
<gene>
    <name evidence="8" type="ORF">AGLY_003547</name>
</gene>
<dbReference type="EMBL" id="VYZN01000012">
    <property type="protein sequence ID" value="KAE9541556.1"/>
    <property type="molecule type" value="Genomic_DNA"/>
</dbReference>
<comment type="similarity">
    <text evidence="2">Belongs to the methyltransferase superfamily. Trimethylguanosine synthase family.</text>
</comment>
<comment type="catalytic activity">
    <reaction evidence="6">
        <text>a 5'-end (N(7)-methyl 5'-triphosphoguanosine)-ribonucleoside in snRNA + S-adenosyl-L-methionine = a 5'-end (N(2),N(7)-dimethyl 5'-triphosphoguanosine)-ribonucleoside in snRNA + S-adenosyl-L-homocysteine + H(+)</text>
        <dbReference type="Rhea" id="RHEA:78471"/>
        <dbReference type="Rhea" id="RHEA-COMP:19085"/>
        <dbReference type="Rhea" id="RHEA-COMP:19087"/>
        <dbReference type="ChEBI" id="CHEBI:15378"/>
        <dbReference type="ChEBI" id="CHEBI:57856"/>
        <dbReference type="ChEBI" id="CHEBI:59789"/>
        <dbReference type="ChEBI" id="CHEBI:156461"/>
        <dbReference type="ChEBI" id="CHEBI:172880"/>
    </reaction>
    <physiologicalReaction direction="left-to-right" evidence="6">
        <dbReference type="Rhea" id="RHEA:78472"/>
    </physiologicalReaction>
</comment>
<evidence type="ECO:0000313" key="9">
    <source>
        <dbReference type="Proteomes" id="UP000475862"/>
    </source>
</evidence>
<evidence type="ECO:0000256" key="5">
    <source>
        <dbReference type="ARBA" id="ARBA00048763"/>
    </source>
</evidence>
<evidence type="ECO:0000256" key="6">
    <source>
        <dbReference type="ARBA" id="ARBA00049075"/>
    </source>
</evidence>
<dbReference type="InterPro" id="IPR019012">
    <property type="entry name" value="RNA_cap_Gua-N2-MeTrfase"/>
</dbReference>
<dbReference type="Pfam" id="PF09445">
    <property type="entry name" value="Methyltransf_15"/>
    <property type="match status" value="2"/>
</dbReference>
<dbReference type="GO" id="GO:0005634">
    <property type="term" value="C:nucleus"/>
    <property type="evidence" value="ECO:0007669"/>
    <property type="project" value="TreeGrafter"/>
</dbReference>
<name>A0A6G0TYI1_APHGL</name>
<evidence type="ECO:0000256" key="2">
    <source>
        <dbReference type="ARBA" id="ARBA00025783"/>
    </source>
</evidence>
<dbReference type="Proteomes" id="UP000475862">
    <property type="component" value="Unassembled WGS sequence"/>
</dbReference>
<dbReference type="OrthoDB" id="194443at2759"/>